<dbReference type="InterPro" id="IPR037233">
    <property type="entry name" value="CcmK-like_sf"/>
</dbReference>
<dbReference type="Gene3D" id="3.30.70.1710">
    <property type="match status" value="2"/>
</dbReference>
<proteinExistence type="predicted"/>
<dbReference type="InterPro" id="IPR000249">
    <property type="entry name" value="BMC_dom"/>
</dbReference>
<evidence type="ECO:0000256" key="2">
    <source>
        <dbReference type="ARBA" id="ARBA00024446"/>
    </source>
</evidence>
<evidence type="ECO:0000256" key="1">
    <source>
        <dbReference type="ARBA" id="ARBA00024322"/>
    </source>
</evidence>
<dbReference type="CDD" id="cd07050">
    <property type="entry name" value="BMC_EutL_repeat2"/>
    <property type="match status" value="1"/>
</dbReference>
<keyword evidence="5" id="KW-1185">Reference proteome</keyword>
<dbReference type="RefSeq" id="WP_028529091.1">
    <property type="nucleotide sequence ID" value="NZ_CABLBR010000019.1"/>
</dbReference>
<protein>
    <submittedName>
        <fullName evidence="4">Ethanolamine utilization microcompartment protein EutL</fullName>
    </submittedName>
</protein>
<evidence type="ECO:0000313" key="4">
    <source>
        <dbReference type="EMBL" id="UWP60474.1"/>
    </source>
</evidence>
<dbReference type="EMBL" id="CP102290">
    <property type="protein sequence ID" value="UWP60474.1"/>
    <property type="molecule type" value="Genomic_DNA"/>
</dbReference>
<dbReference type="PIRSF" id="PIRSF012290">
    <property type="entry name" value="EutL_PduB"/>
    <property type="match status" value="1"/>
</dbReference>
<evidence type="ECO:0000259" key="3">
    <source>
        <dbReference type="PROSITE" id="PS51931"/>
    </source>
</evidence>
<evidence type="ECO:0000313" key="5">
    <source>
        <dbReference type="Proteomes" id="UP001060164"/>
    </source>
</evidence>
<sequence length="216" mass="22527">MKGDSLKAKVLAARVIPNVSPELAKQLSLTEEQKSVALLTSDCDDVTYTALDEATKKADVSVVYAKSFYAGAANANTKLAGEVIGILAGPTPDEVKSGLEQAMYTIEHEAAFVSANEDDSIAYYAHCVSSTGSYLSEGAGIRKGEALAYLIAPPLESMYGLDAALKAADVRLCVMYAPPSETNFGGGLLTGTQSACKSACEAFAQAVESIADNPVR</sequence>
<comment type="subcellular location">
    <subcellularLocation>
        <location evidence="1">Bacterial microcompartment</location>
    </subcellularLocation>
</comment>
<feature type="domain" description="BMC circularly permuted" evidence="3">
    <location>
        <begin position="111"/>
        <end position="216"/>
    </location>
</feature>
<keyword evidence="2" id="KW-1283">Bacterial microcompartment</keyword>
<dbReference type="Proteomes" id="UP001060164">
    <property type="component" value="Chromosome"/>
</dbReference>
<dbReference type="NCBIfam" id="NF011934">
    <property type="entry name" value="PRK15405.1"/>
    <property type="match status" value="1"/>
</dbReference>
<dbReference type="InterPro" id="IPR030983">
    <property type="entry name" value="EutL"/>
</dbReference>
<name>A0ABY5VIS1_9FIRM</name>
<dbReference type="PROSITE" id="PS51931">
    <property type="entry name" value="BMC_CP"/>
    <property type="match status" value="2"/>
</dbReference>
<dbReference type="InterPro" id="IPR044870">
    <property type="entry name" value="BMC_CP"/>
</dbReference>
<dbReference type="InterPro" id="IPR009193">
    <property type="entry name" value="EutL_PduB"/>
</dbReference>
<feature type="domain" description="BMC circularly permuted" evidence="3">
    <location>
        <begin position="1"/>
        <end position="110"/>
    </location>
</feature>
<accession>A0ABY5VIS1</accession>
<gene>
    <name evidence="4" type="primary">eutL</name>
    <name evidence="4" type="ORF">NQ502_05400</name>
</gene>
<dbReference type="NCBIfam" id="TIGR04502">
    <property type="entry name" value="microcomp_EutL"/>
    <property type="match status" value="1"/>
</dbReference>
<organism evidence="4 5">
    <name type="scientific">Ruminococcus gauvreauii</name>
    <dbReference type="NCBI Taxonomy" id="438033"/>
    <lineage>
        <taxon>Bacteria</taxon>
        <taxon>Bacillati</taxon>
        <taxon>Bacillota</taxon>
        <taxon>Clostridia</taxon>
        <taxon>Eubacteriales</taxon>
        <taxon>Oscillospiraceae</taxon>
        <taxon>Ruminococcus</taxon>
    </lineage>
</organism>
<dbReference type="Pfam" id="PF00936">
    <property type="entry name" value="BMC"/>
    <property type="match status" value="1"/>
</dbReference>
<dbReference type="SMART" id="SM00877">
    <property type="entry name" value="BMC"/>
    <property type="match status" value="2"/>
</dbReference>
<reference evidence="4" key="1">
    <citation type="journal article" date="2022" name="Cell">
        <title>Design, construction, and in vivo augmentation of a complex gut microbiome.</title>
        <authorList>
            <person name="Cheng A.G."/>
            <person name="Ho P.Y."/>
            <person name="Aranda-Diaz A."/>
            <person name="Jain S."/>
            <person name="Yu F.B."/>
            <person name="Meng X."/>
            <person name="Wang M."/>
            <person name="Iakiviak M."/>
            <person name="Nagashima K."/>
            <person name="Zhao A."/>
            <person name="Murugkar P."/>
            <person name="Patil A."/>
            <person name="Atabakhsh K."/>
            <person name="Weakley A."/>
            <person name="Yan J."/>
            <person name="Brumbaugh A.R."/>
            <person name="Higginbottom S."/>
            <person name="Dimas A."/>
            <person name="Shiver A.L."/>
            <person name="Deutschbauer A."/>
            <person name="Neff N."/>
            <person name="Sonnenburg J.L."/>
            <person name="Huang K.C."/>
            <person name="Fischbach M.A."/>
        </authorList>
    </citation>
    <scope>NUCLEOTIDE SEQUENCE</scope>
    <source>
        <strain evidence="4">DSM 19829</strain>
    </source>
</reference>